<feature type="domain" description="AprE-like long alpha-helical hairpin" evidence="11">
    <location>
        <begin position="92"/>
        <end position="281"/>
    </location>
</feature>
<dbReference type="InterPro" id="IPR050739">
    <property type="entry name" value="MFP"/>
</dbReference>
<dbReference type="EMBL" id="JADCKQ010000015">
    <property type="protein sequence ID" value="MBI1495187.1"/>
    <property type="molecule type" value="Genomic_DNA"/>
</dbReference>
<keyword evidence="4 9" id="KW-1003">Cell membrane</keyword>
<keyword evidence="5 9" id="KW-0997">Cell inner membrane</keyword>
<dbReference type="GO" id="GO:0005886">
    <property type="term" value="C:plasma membrane"/>
    <property type="evidence" value="ECO:0007669"/>
    <property type="project" value="UniProtKB-SubCell"/>
</dbReference>
<feature type="domain" description="AprE-like beta-barrel" evidence="12">
    <location>
        <begin position="324"/>
        <end position="413"/>
    </location>
</feature>
<dbReference type="PRINTS" id="PR01490">
    <property type="entry name" value="RTXTOXIND"/>
</dbReference>
<dbReference type="Gene3D" id="2.40.30.170">
    <property type="match status" value="1"/>
</dbReference>
<evidence type="ECO:0000256" key="9">
    <source>
        <dbReference type="RuleBase" id="RU365093"/>
    </source>
</evidence>
<sequence length="437" mass="48463">MQHNPDEVDFPIRGRIITGVVALGILLGGGGLWAFTTQIAGAVVSSGQIRVEQQSQAVQHPDGGVVEEILVEEGELVQRGDLLIRLDPALLQSELTGQVEQRYELLASMARFEAERDNAETPVFSDELMDGAAESARLRGLMISQETLFETRRTTLQHTLDQLQNRKTQINLQLEGIAAQHNSLNRQIELLRQELETQQGLLDRGLSQAATVLALQREEARLLGQIGEFTATAARANEQISEIDLEALSLTSQRREDAISAISSLRYELITITTQITSLQERLQRLDVHAPVSGVVHGLKVFAPRAVLRPADDVMALIPQDRPLVLVVNIEPIHIDQIYIQQPATLRFPAFSAQDTPELFGYVSKLSADAFTDENTGANYYRAEVALNEGEAARLPQDVTLLPGMPVEAYIRTSDRTPITYLVKPLSDYFNRAFRED</sequence>
<dbReference type="Proteomes" id="UP000640583">
    <property type="component" value="Unassembled WGS sequence"/>
</dbReference>
<dbReference type="Gene3D" id="2.40.50.100">
    <property type="match status" value="1"/>
</dbReference>
<dbReference type="GO" id="GO:0015031">
    <property type="term" value="P:protein transport"/>
    <property type="evidence" value="ECO:0007669"/>
    <property type="project" value="InterPro"/>
</dbReference>
<keyword evidence="3 9" id="KW-0813">Transport</keyword>
<evidence type="ECO:0000256" key="8">
    <source>
        <dbReference type="ARBA" id="ARBA00023136"/>
    </source>
</evidence>
<keyword evidence="6 9" id="KW-0812">Transmembrane</keyword>
<dbReference type="InterPro" id="IPR058982">
    <property type="entry name" value="Beta-barrel_AprE"/>
</dbReference>
<dbReference type="InterPro" id="IPR010129">
    <property type="entry name" value="T1SS_HlyD"/>
</dbReference>
<evidence type="ECO:0000256" key="6">
    <source>
        <dbReference type="ARBA" id="ARBA00022692"/>
    </source>
</evidence>
<dbReference type="Gene3D" id="1.10.287.470">
    <property type="entry name" value="Helix hairpin bin"/>
    <property type="match status" value="1"/>
</dbReference>
<keyword evidence="10" id="KW-0175">Coiled coil</keyword>
<evidence type="ECO:0000313" key="14">
    <source>
        <dbReference type="Proteomes" id="UP000640583"/>
    </source>
</evidence>
<evidence type="ECO:0000256" key="2">
    <source>
        <dbReference type="ARBA" id="ARBA00009477"/>
    </source>
</evidence>
<dbReference type="Pfam" id="PF26002">
    <property type="entry name" value="Beta-barrel_AprE"/>
    <property type="match status" value="1"/>
</dbReference>
<dbReference type="Pfam" id="PF25994">
    <property type="entry name" value="HH_AprE"/>
    <property type="match status" value="1"/>
</dbReference>
<keyword evidence="8 9" id="KW-0472">Membrane</keyword>
<feature type="coiled-coil region" evidence="10">
    <location>
        <begin position="153"/>
        <end position="201"/>
    </location>
</feature>
<comment type="caution">
    <text evidence="13">The sequence shown here is derived from an EMBL/GenBank/DDBJ whole genome shotgun (WGS) entry which is preliminary data.</text>
</comment>
<dbReference type="NCBIfam" id="TIGR01843">
    <property type="entry name" value="type_I_hlyD"/>
    <property type="match status" value="1"/>
</dbReference>
<evidence type="ECO:0000256" key="7">
    <source>
        <dbReference type="ARBA" id="ARBA00022989"/>
    </source>
</evidence>
<protein>
    <recommendedName>
        <fullName evidence="9">Membrane fusion protein (MFP) family protein</fullName>
    </recommendedName>
</protein>
<evidence type="ECO:0000256" key="3">
    <source>
        <dbReference type="ARBA" id="ARBA00022448"/>
    </source>
</evidence>
<evidence type="ECO:0000259" key="11">
    <source>
        <dbReference type="Pfam" id="PF25994"/>
    </source>
</evidence>
<dbReference type="PANTHER" id="PTHR30386:SF17">
    <property type="entry name" value="ALKALINE PROTEASE SECRETION PROTEIN APRE"/>
    <property type="match status" value="1"/>
</dbReference>
<evidence type="ECO:0000259" key="12">
    <source>
        <dbReference type="Pfam" id="PF26002"/>
    </source>
</evidence>
<evidence type="ECO:0000256" key="1">
    <source>
        <dbReference type="ARBA" id="ARBA00004377"/>
    </source>
</evidence>
<evidence type="ECO:0000256" key="5">
    <source>
        <dbReference type="ARBA" id="ARBA00022519"/>
    </source>
</evidence>
<comment type="subcellular location">
    <subcellularLocation>
        <location evidence="1 9">Cell inner membrane</location>
        <topology evidence="1 9">Single-pass membrane protein</topology>
    </subcellularLocation>
</comment>
<evidence type="ECO:0000313" key="13">
    <source>
        <dbReference type="EMBL" id="MBI1495187.1"/>
    </source>
</evidence>
<feature type="transmembrane region" description="Helical" evidence="9">
    <location>
        <begin position="12"/>
        <end position="35"/>
    </location>
</feature>
<keyword evidence="14" id="KW-1185">Reference proteome</keyword>
<evidence type="ECO:0000256" key="4">
    <source>
        <dbReference type="ARBA" id="ARBA00022475"/>
    </source>
</evidence>
<reference evidence="13" key="1">
    <citation type="submission" date="2020-10" db="EMBL/GenBank/DDBJ databases">
        <title>Paenihalocynthiibacter styelae gen. nov., sp. nov., isolated from stalked sea squirt Styela clava.</title>
        <authorList>
            <person name="Kim Y.-O."/>
            <person name="Yoon J.-H."/>
        </authorList>
    </citation>
    <scope>NUCLEOTIDE SEQUENCE</scope>
    <source>
        <strain evidence="13">MYP1-1</strain>
    </source>
</reference>
<accession>A0A8J7LX28</accession>
<dbReference type="InterPro" id="IPR058781">
    <property type="entry name" value="HH_AprE-like"/>
</dbReference>
<name>A0A8J7LX28_9RHOB</name>
<organism evidence="13 14">
    <name type="scientific">Halocynthiibacter styelae</name>
    <dbReference type="NCBI Taxonomy" id="2761955"/>
    <lineage>
        <taxon>Bacteria</taxon>
        <taxon>Pseudomonadati</taxon>
        <taxon>Pseudomonadota</taxon>
        <taxon>Alphaproteobacteria</taxon>
        <taxon>Rhodobacterales</taxon>
        <taxon>Paracoccaceae</taxon>
        <taxon>Halocynthiibacter</taxon>
    </lineage>
</organism>
<gene>
    <name evidence="13" type="ORF">H1D41_16195</name>
</gene>
<evidence type="ECO:0000256" key="10">
    <source>
        <dbReference type="SAM" id="Coils"/>
    </source>
</evidence>
<comment type="similarity">
    <text evidence="2 9">Belongs to the membrane fusion protein (MFP) (TC 8.A.1) family.</text>
</comment>
<keyword evidence="7 9" id="KW-1133">Transmembrane helix</keyword>
<dbReference type="PANTHER" id="PTHR30386">
    <property type="entry name" value="MEMBRANE FUSION SUBUNIT OF EMRAB-TOLC MULTIDRUG EFFLUX PUMP"/>
    <property type="match status" value="1"/>
</dbReference>
<dbReference type="AlphaFoldDB" id="A0A8J7LX28"/>
<proteinExistence type="inferred from homology"/>